<protein>
    <submittedName>
        <fullName evidence="1">Uncharacterized protein</fullName>
    </submittedName>
</protein>
<proteinExistence type="predicted"/>
<dbReference type="AlphaFoldDB" id="K1Q4N8"/>
<dbReference type="HOGENOM" id="CLU_928278_0_0_1"/>
<accession>K1Q4N8</accession>
<sequence length="300" mass="32970">MREFASLGVIIWILMKVHPTSSLSSAKYIWPLTDSTFNYEITSSTPGDYTQCGFHFDGNHPSFSGSPLNLDAYSFPFIDINIGDANEFKDFSFAMSVHISGSTGCIFHFKSMTSPDTITDVSVCIDGKTLTMELLPDPGAVAPSHTVPSLQGQWVMIQAGRSQSSSEMKFIVSTTTGVINLTKTPDSYGSNVKLGLPGILRIGAKHDNSMALSMMVTCITMYVVTTNTGSDVSLIEDQCKSPPSVSDGFDNGNTICRVYDYDSDGGDLYFNRTVQSSRVGVFSTKEKWIFYSRERKRNFQ</sequence>
<reference evidence="1" key="1">
    <citation type="journal article" date="2012" name="Nature">
        <title>The oyster genome reveals stress adaptation and complexity of shell formation.</title>
        <authorList>
            <person name="Zhang G."/>
            <person name="Fang X."/>
            <person name="Guo X."/>
            <person name="Li L."/>
            <person name="Luo R."/>
            <person name="Xu F."/>
            <person name="Yang P."/>
            <person name="Zhang L."/>
            <person name="Wang X."/>
            <person name="Qi H."/>
            <person name="Xiong Z."/>
            <person name="Que H."/>
            <person name="Xie Y."/>
            <person name="Holland P.W."/>
            <person name="Paps J."/>
            <person name="Zhu Y."/>
            <person name="Wu F."/>
            <person name="Chen Y."/>
            <person name="Wang J."/>
            <person name="Peng C."/>
            <person name="Meng J."/>
            <person name="Yang L."/>
            <person name="Liu J."/>
            <person name="Wen B."/>
            <person name="Zhang N."/>
            <person name="Huang Z."/>
            <person name="Zhu Q."/>
            <person name="Feng Y."/>
            <person name="Mount A."/>
            <person name="Hedgecock D."/>
            <person name="Xu Z."/>
            <person name="Liu Y."/>
            <person name="Domazet-Loso T."/>
            <person name="Du Y."/>
            <person name="Sun X."/>
            <person name="Zhang S."/>
            <person name="Liu B."/>
            <person name="Cheng P."/>
            <person name="Jiang X."/>
            <person name="Li J."/>
            <person name="Fan D."/>
            <person name="Wang W."/>
            <person name="Fu W."/>
            <person name="Wang T."/>
            <person name="Wang B."/>
            <person name="Zhang J."/>
            <person name="Peng Z."/>
            <person name="Li Y."/>
            <person name="Li N."/>
            <person name="Wang J."/>
            <person name="Chen M."/>
            <person name="He Y."/>
            <person name="Tan F."/>
            <person name="Song X."/>
            <person name="Zheng Q."/>
            <person name="Huang R."/>
            <person name="Yang H."/>
            <person name="Du X."/>
            <person name="Chen L."/>
            <person name="Yang M."/>
            <person name="Gaffney P.M."/>
            <person name="Wang S."/>
            <person name="Luo L."/>
            <person name="She Z."/>
            <person name="Ming Y."/>
            <person name="Huang W."/>
            <person name="Zhang S."/>
            <person name="Huang B."/>
            <person name="Zhang Y."/>
            <person name="Qu T."/>
            <person name="Ni P."/>
            <person name="Miao G."/>
            <person name="Wang J."/>
            <person name="Wang Q."/>
            <person name="Steinberg C.E."/>
            <person name="Wang H."/>
            <person name="Li N."/>
            <person name="Qian L."/>
            <person name="Zhang G."/>
            <person name="Li Y."/>
            <person name="Yang H."/>
            <person name="Liu X."/>
            <person name="Wang J."/>
            <person name="Yin Y."/>
            <person name="Wang J."/>
        </authorList>
    </citation>
    <scope>NUCLEOTIDE SEQUENCE [LARGE SCALE GENOMIC DNA]</scope>
    <source>
        <strain evidence="1">05x7-T-G4-1.051#20</strain>
    </source>
</reference>
<evidence type="ECO:0000313" key="1">
    <source>
        <dbReference type="EMBL" id="EKC23855.1"/>
    </source>
</evidence>
<name>K1Q4N8_MAGGI</name>
<organism evidence="1">
    <name type="scientific">Magallana gigas</name>
    <name type="common">Pacific oyster</name>
    <name type="synonym">Crassostrea gigas</name>
    <dbReference type="NCBI Taxonomy" id="29159"/>
    <lineage>
        <taxon>Eukaryota</taxon>
        <taxon>Metazoa</taxon>
        <taxon>Spiralia</taxon>
        <taxon>Lophotrochozoa</taxon>
        <taxon>Mollusca</taxon>
        <taxon>Bivalvia</taxon>
        <taxon>Autobranchia</taxon>
        <taxon>Pteriomorphia</taxon>
        <taxon>Ostreida</taxon>
        <taxon>Ostreoidea</taxon>
        <taxon>Ostreidae</taxon>
        <taxon>Magallana</taxon>
    </lineage>
</organism>
<dbReference type="EMBL" id="JH817894">
    <property type="protein sequence ID" value="EKC23855.1"/>
    <property type="molecule type" value="Genomic_DNA"/>
</dbReference>
<dbReference type="InParanoid" id="K1Q4N8"/>
<gene>
    <name evidence="1" type="ORF">CGI_10008863</name>
</gene>